<dbReference type="AlphaFoldDB" id="A0A949JMT2"/>
<dbReference type="Proteomes" id="UP000694501">
    <property type="component" value="Unassembled WGS sequence"/>
</dbReference>
<dbReference type="EMBL" id="JAELVF020000001">
    <property type="protein sequence ID" value="MBU7597991.1"/>
    <property type="molecule type" value="Genomic_DNA"/>
</dbReference>
<evidence type="ECO:0000313" key="2">
    <source>
        <dbReference type="Proteomes" id="UP000694501"/>
    </source>
</evidence>
<evidence type="ECO:0000313" key="1">
    <source>
        <dbReference type="EMBL" id="MBU7597991.1"/>
    </source>
</evidence>
<sequence length="56" mass="6501">MKDAIARIAARWRRTEALEEPLDGDASRLVRPYLLAAEREYEQTAWRLFHTSAVPC</sequence>
<dbReference type="RefSeq" id="WP_211041672.1">
    <property type="nucleotide sequence ID" value="NZ_JAELVF020000001.1"/>
</dbReference>
<protein>
    <submittedName>
        <fullName evidence="1">Uncharacterized protein</fullName>
    </submittedName>
</protein>
<reference evidence="1" key="1">
    <citation type="submission" date="2021-06" db="EMBL/GenBank/DDBJ databases">
        <title>Sequencing of actinobacteria type strains.</title>
        <authorList>
            <person name="Nguyen G.-S."/>
            <person name="Wentzel A."/>
        </authorList>
    </citation>
    <scope>NUCLEOTIDE SEQUENCE</scope>
    <source>
        <strain evidence="1">P38-E01</strain>
    </source>
</reference>
<comment type="caution">
    <text evidence="1">The sequence shown here is derived from an EMBL/GenBank/DDBJ whole genome shotgun (WGS) entry which is preliminary data.</text>
</comment>
<gene>
    <name evidence="1" type="ORF">JGS22_010310</name>
</gene>
<accession>A0A949JMT2</accession>
<name>A0A949JMT2_9ACTN</name>
<proteinExistence type="predicted"/>
<keyword evidence="2" id="KW-1185">Reference proteome</keyword>
<organism evidence="1 2">
    <name type="scientific">Streptomyces tardus</name>
    <dbReference type="NCBI Taxonomy" id="2780544"/>
    <lineage>
        <taxon>Bacteria</taxon>
        <taxon>Bacillati</taxon>
        <taxon>Actinomycetota</taxon>
        <taxon>Actinomycetes</taxon>
        <taxon>Kitasatosporales</taxon>
        <taxon>Streptomycetaceae</taxon>
        <taxon>Streptomyces</taxon>
    </lineage>
</organism>